<dbReference type="InterPro" id="IPR036291">
    <property type="entry name" value="NAD(P)-bd_dom_sf"/>
</dbReference>
<dbReference type="InterPro" id="IPR013149">
    <property type="entry name" value="ADH-like_C"/>
</dbReference>
<dbReference type="SUPFAM" id="SSF50129">
    <property type="entry name" value="GroES-like"/>
    <property type="match status" value="1"/>
</dbReference>
<dbReference type="InterPro" id="IPR011032">
    <property type="entry name" value="GroES-like_sf"/>
</dbReference>
<dbReference type="GO" id="GO:0016491">
    <property type="term" value="F:oxidoreductase activity"/>
    <property type="evidence" value="ECO:0007669"/>
    <property type="project" value="InterPro"/>
</dbReference>
<dbReference type="EMBL" id="CP053923">
    <property type="protein sequence ID" value="QNT69024.1"/>
    <property type="molecule type" value="Genomic_DNA"/>
</dbReference>
<feature type="domain" description="Enoyl reductase (ER)" evidence="1">
    <location>
        <begin position="10"/>
        <end position="334"/>
    </location>
</feature>
<dbReference type="SMART" id="SM00829">
    <property type="entry name" value="PKS_ER"/>
    <property type="match status" value="1"/>
</dbReference>
<dbReference type="SUPFAM" id="SSF51735">
    <property type="entry name" value="NAD(P)-binding Rossmann-fold domains"/>
    <property type="match status" value="1"/>
</dbReference>
<dbReference type="Gene3D" id="3.90.180.10">
    <property type="entry name" value="Medium-chain alcohol dehydrogenases, catalytic domain"/>
    <property type="match status" value="1"/>
</dbReference>
<dbReference type="Gene3D" id="3.40.50.720">
    <property type="entry name" value="NAD(P)-binding Rossmann-like Domain"/>
    <property type="match status" value="1"/>
</dbReference>
<dbReference type="InterPro" id="IPR020843">
    <property type="entry name" value="ER"/>
</dbReference>
<evidence type="ECO:0000259" key="1">
    <source>
        <dbReference type="SMART" id="SM00829"/>
    </source>
</evidence>
<keyword evidence="3" id="KW-1185">Reference proteome</keyword>
<organism evidence="2 3">
    <name type="scientific">Defluviicoccus vanus</name>
    <dbReference type="NCBI Taxonomy" id="111831"/>
    <lineage>
        <taxon>Bacteria</taxon>
        <taxon>Pseudomonadati</taxon>
        <taxon>Pseudomonadota</taxon>
        <taxon>Alphaproteobacteria</taxon>
        <taxon>Rhodospirillales</taxon>
        <taxon>Rhodospirillaceae</taxon>
        <taxon>Defluviicoccus</taxon>
    </lineage>
</organism>
<proteinExistence type="predicted"/>
<dbReference type="Pfam" id="PF00107">
    <property type="entry name" value="ADH_zinc_N"/>
    <property type="match status" value="1"/>
</dbReference>
<dbReference type="PANTHER" id="PTHR45033:SF2">
    <property type="entry name" value="ZINC-TYPE ALCOHOL DEHYDROGENASE-LIKE PROTEIN C1773.06C"/>
    <property type="match status" value="1"/>
</dbReference>
<reference evidence="2 3" key="1">
    <citation type="submission" date="2020-05" db="EMBL/GenBank/DDBJ databases">
        <title>Complete closed genome sequence of Defluviicoccus vanus.</title>
        <authorList>
            <person name="Bessarab I."/>
            <person name="Arumugam K."/>
            <person name="Maszenan A.M."/>
            <person name="Seviour R.J."/>
            <person name="Williams R.B."/>
        </authorList>
    </citation>
    <scope>NUCLEOTIDE SEQUENCE [LARGE SCALE GENOMIC DNA]</scope>
    <source>
        <strain evidence="2 3">Ben 114</strain>
    </source>
</reference>
<dbReference type="PANTHER" id="PTHR45033">
    <property type="match status" value="1"/>
</dbReference>
<accession>A0A7H1MZY8</accession>
<gene>
    <name evidence="2" type="ORF">HQ394_06255</name>
</gene>
<dbReference type="AlphaFoldDB" id="A0A7H1MZY8"/>
<name>A0A7H1MZY8_9PROT</name>
<dbReference type="KEGG" id="dvn:HQ394_06255"/>
<dbReference type="Proteomes" id="UP000516369">
    <property type="component" value="Chromosome"/>
</dbReference>
<sequence length="340" mass="35728">MRVWELRDGFAPEHLRLAERPQPQPGAHQVVVAMRAASLNYRDTLLIRGGYGARIRLPLIPVSDGAGEIVAVGAAVRRLQVGDRVVPLFFQRWQGGAPDQQKMFDSLGGPLDGVLAEYMCLDADGVVAVAPHLSAVEAATLPCAGLTAWTAIVSDGRVGPGDTVLVQGTGGVALFALQFAKLAGARVIVTSSSDAKLERVSALGADATINYRTTKDWGRVVKDLTDGAGCEHVVELGGAETLERSVRAVRIGGTLSLIGVLSGAAAALPLPLVVMRQVRLQGITVGSRDGFEAMNRAIAAHRLHPLVDRVFDFGAVAEAFATFDRGGHFGKICIDLATAG</sequence>
<dbReference type="RefSeq" id="WP_190262536.1">
    <property type="nucleotide sequence ID" value="NZ_CP053923.1"/>
</dbReference>
<protein>
    <submittedName>
        <fullName evidence="2">NAD(P)-dependent alcohol dehydrogenase</fullName>
    </submittedName>
</protein>
<evidence type="ECO:0000313" key="2">
    <source>
        <dbReference type="EMBL" id="QNT69024.1"/>
    </source>
</evidence>
<dbReference type="Pfam" id="PF08240">
    <property type="entry name" value="ADH_N"/>
    <property type="match status" value="1"/>
</dbReference>
<dbReference type="CDD" id="cd08276">
    <property type="entry name" value="MDR7"/>
    <property type="match status" value="1"/>
</dbReference>
<dbReference type="InterPro" id="IPR013154">
    <property type="entry name" value="ADH-like_N"/>
</dbReference>
<dbReference type="InterPro" id="IPR052711">
    <property type="entry name" value="Zinc_ADH-like"/>
</dbReference>
<evidence type="ECO:0000313" key="3">
    <source>
        <dbReference type="Proteomes" id="UP000516369"/>
    </source>
</evidence>